<organism evidence="2 3">
    <name type="scientific">Mesorhabditis belari</name>
    <dbReference type="NCBI Taxonomy" id="2138241"/>
    <lineage>
        <taxon>Eukaryota</taxon>
        <taxon>Metazoa</taxon>
        <taxon>Ecdysozoa</taxon>
        <taxon>Nematoda</taxon>
        <taxon>Chromadorea</taxon>
        <taxon>Rhabditida</taxon>
        <taxon>Rhabditina</taxon>
        <taxon>Rhabditomorpha</taxon>
        <taxon>Rhabditoidea</taxon>
        <taxon>Rhabditidae</taxon>
        <taxon>Mesorhabditinae</taxon>
        <taxon>Mesorhabditis</taxon>
    </lineage>
</organism>
<keyword evidence="2" id="KW-1185">Reference proteome</keyword>
<evidence type="ECO:0000313" key="2">
    <source>
        <dbReference type="Proteomes" id="UP000887575"/>
    </source>
</evidence>
<feature type="region of interest" description="Disordered" evidence="1">
    <location>
        <begin position="251"/>
        <end position="270"/>
    </location>
</feature>
<reference evidence="3" key="1">
    <citation type="submission" date="2024-02" db="UniProtKB">
        <authorList>
            <consortium name="WormBaseParasite"/>
        </authorList>
    </citation>
    <scope>IDENTIFICATION</scope>
</reference>
<evidence type="ECO:0000313" key="3">
    <source>
        <dbReference type="WBParaSite" id="MBELARI_LOCUS10416"/>
    </source>
</evidence>
<evidence type="ECO:0000256" key="1">
    <source>
        <dbReference type="SAM" id="MobiDB-lite"/>
    </source>
</evidence>
<proteinExistence type="predicted"/>
<dbReference type="WBParaSite" id="MBELARI_LOCUS10416">
    <property type="protein sequence ID" value="MBELARI_LOCUS10416"/>
    <property type="gene ID" value="MBELARI_LOCUS10416"/>
</dbReference>
<feature type="region of interest" description="Disordered" evidence="1">
    <location>
        <begin position="212"/>
        <end position="232"/>
    </location>
</feature>
<dbReference type="Proteomes" id="UP000887575">
    <property type="component" value="Unassembled WGS sequence"/>
</dbReference>
<dbReference type="AlphaFoldDB" id="A0AAF3E927"/>
<name>A0AAF3E927_9BILA</name>
<feature type="compositionally biased region" description="Polar residues" evidence="1">
    <location>
        <begin position="218"/>
        <end position="232"/>
    </location>
</feature>
<feature type="region of interest" description="Disordered" evidence="1">
    <location>
        <begin position="277"/>
        <end position="325"/>
    </location>
</feature>
<protein>
    <submittedName>
        <fullName evidence="3">Uncharacterized protein</fullName>
    </submittedName>
</protein>
<sequence>MSLPPFPVPSPMPSLQFPFTDPTTLAANVAAMVNFSQFGNTVTPLSTISAPIPTSTTRPPQTFPSTSTFQHMVDQINIDNVVGHSTKLLEGPSNISLPSTSFNIGVLCGDTLDTLATSTPIPMLIRNRRGKRSEDNSAADVNTPEWVVKQAETLLPKVFQDVYESSKSKEKSTVTILKEIYRTQSGTHLQPDQEEADFKRRLHSFAMVQVENAKNPRSKGNNDSINGENSKSMIGNERDWAFNKNRCTEAARKRRERMSDEEKQEQKMKWAEAARRRYHNLSTDQKKALGQRQAERKKRKLMDGTIGVSSAPIPEPSNSQSVPPPPELPIHHELSASSLYLLKDIGYNTLRF</sequence>
<accession>A0AAF3E927</accession>